<proteinExistence type="predicted"/>
<dbReference type="Gene3D" id="3.60.10.10">
    <property type="entry name" value="Endonuclease/exonuclease/phosphatase"/>
    <property type="match status" value="1"/>
</dbReference>
<organism evidence="2 3">
    <name type="scientific">Lithocarpus litseifolius</name>
    <dbReference type="NCBI Taxonomy" id="425828"/>
    <lineage>
        <taxon>Eukaryota</taxon>
        <taxon>Viridiplantae</taxon>
        <taxon>Streptophyta</taxon>
        <taxon>Embryophyta</taxon>
        <taxon>Tracheophyta</taxon>
        <taxon>Spermatophyta</taxon>
        <taxon>Magnoliopsida</taxon>
        <taxon>eudicotyledons</taxon>
        <taxon>Gunneridae</taxon>
        <taxon>Pentapetalae</taxon>
        <taxon>rosids</taxon>
        <taxon>fabids</taxon>
        <taxon>Fagales</taxon>
        <taxon>Fagaceae</taxon>
        <taxon>Lithocarpus</taxon>
    </lineage>
</organism>
<evidence type="ECO:0000313" key="3">
    <source>
        <dbReference type="Proteomes" id="UP001459277"/>
    </source>
</evidence>
<gene>
    <name evidence="2" type="ORF">SO802_017299</name>
</gene>
<dbReference type="EMBL" id="JAZDWU010000005">
    <property type="protein sequence ID" value="KAL0003518.1"/>
    <property type="molecule type" value="Genomic_DNA"/>
</dbReference>
<reference evidence="2 3" key="1">
    <citation type="submission" date="2024-01" db="EMBL/GenBank/DDBJ databases">
        <title>A telomere-to-telomere, gap-free genome of sweet tea (Lithocarpus litseifolius).</title>
        <authorList>
            <person name="Zhou J."/>
        </authorList>
    </citation>
    <scope>NUCLEOTIDE SEQUENCE [LARGE SCALE GENOMIC DNA]</scope>
    <source>
        <strain evidence="2">Zhou-2022a</strain>
        <tissue evidence="2">Leaf</tissue>
    </source>
</reference>
<dbReference type="GO" id="GO:0003824">
    <property type="term" value="F:catalytic activity"/>
    <property type="evidence" value="ECO:0007669"/>
    <property type="project" value="InterPro"/>
</dbReference>
<dbReference type="PROSITE" id="PS50878">
    <property type="entry name" value="RT_POL"/>
    <property type="match status" value="1"/>
</dbReference>
<dbReference type="InterPro" id="IPR043502">
    <property type="entry name" value="DNA/RNA_pol_sf"/>
</dbReference>
<dbReference type="Proteomes" id="UP001459277">
    <property type="component" value="Unassembled WGS sequence"/>
</dbReference>
<dbReference type="PANTHER" id="PTHR46890:SF48">
    <property type="entry name" value="RNA-DIRECTED DNA POLYMERASE"/>
    <property type="match status" value="1"/>
</dbReference>
<dbReference type="CDD" id="cd01650">
    <property type="entry name" value="RT_nLTR_like"/>
    <property type="match status" value="1"/>
</dbReference>
<dbReference type="InterPro" id="IPR036691">
    <property type="entry name" value="Endo/exonu/phosph_ase_sf"/>
</dbReference>
<protein>
    <recommendedName>
        <fullName evidence="1">Reverse transcriptase domain-containing protein</fullName>
    </recommendedName>
</protein>
<dbReference type="InterPro" id="IPR000477">
    <property type="entry name" value="RT_dom"/>
</dbReference>
<comment type="caution">
    <text evidence="2">The sequence shown here is derived from an EMBL/GenBank/DDBJ whole genome shotgun (WGS) entry which is preliminary data.</text>
</comment>
<dbReference type="Pfam" id="PF00078">
    <property type="entry name" value="RVT_1"/>
    <property type="match status" value="1"/>
</dbReference>
<feature type="domain" description="Reverse transcriptase" evidence="1">
    <location>
        <begin position="459"/>
        <end position="729"/>
    </location>
</feature>
<dbReference type="SUPFAM" id="SSF56219">
    <property type="entry name" value="DNase I-like"/>
    <property type="match status" value="1"/>
</dbReference>
<dbReference type="AlphaFoldDB" id="A0AAW2D1G0"/>
<evidence type="ECO:0000259" key="1">
    <source>
        <dbReference type="PROSITE" id="PS50878"/>
    </source>
</evidence>
<dbReference type="InterPro" id="IPR052343">
    <property type="entry name" value="Retrotransposon-Effector_Assoc"/>
</dbReference>
<dbReference type="Pfam" id="PF03372">
    <property type="entry name" value="Exo_endo_phos"/>
    <property type="match status" value="1"/>
</dbReference>
<evidence type="ECO:0000313" key="2">
    <source>
        <dbReference type="EMBL" id="KAL0003518.1"/>
    </source>
</evidence>
<accession>A0AAW2D1G0</accession>
<sequence length="812" mass="93062">MVKAEAPLLIFLVETKANIAHMSKIQSKLDYTQGIIVPSDGKSGGLALLWKEGTTVWTHKYSNSHIDVVIPDSVTSQHWRATGFYGHPDTQKRHISWKLLEHIHTQLELPWVVFGDFNEITHAEEKCGWAERSAEQMIAFIDALNFCDLHDLGFSGPNYTWCNGRLGQHRTLIRLDRMVANSAWKAIFRGANVQHRSMATSDHCSLVLHFAHGPKARKRKPRFRFEAMWLRDPACKEVVELAWNGISTVSENITTQAKIKNCKDQLQWWKKNVFGHVGKQLKDKQEKLQHLESLNTLHEFAEDIQRLRKEITKLMDKENDMWHQRSRALWMQEGDRNTKFFHSTATQRRRKNTILGLQDDFGCWRDNAEDIETIVLDYYTSIFQSDMPTSFKAIEDALELKVTPEMNATLLSEFHPDEVRNALQQMHPLKSPGPDGMPPIFYQKFWNIVGKNVTECVLNILNSGFMPPDINVTHICLIPKKNNPQKVTDFRPISLSNILSRIISKVLANRLKQILPDVISTSQSAFLPDRLITDNVLVAFETMHHINQRRKGKDGLMAIKLDMSKAFDRVEWPCLERIMKKLGFHDRWVSLMMMCITTVSYSVLLNGEPRGMVRPTRGICQGDPISPYLFLLCAEGLSAMLKKEELFGHIKGISVCRRAPAISHLLFADDSLIFCKANMNECNKVWQVLRDYEAASGQRMNREKTSLFFSKNTSMEIQNSIKSLFGAQVIKQHDQYLGLPSLIGRGKRKAFNKIKDQVGKKIAGWKGKLLSNARRETLIKAVAQAAPTYKMSCFKLPESLCRELGSMISRFW</sequence>
<keyword evidence="3" id="KW-1185">Reference proteome</keyword>
<dbReference type="SUPFAM" id="SSF56672">
    <property type="entry name" value="DNA/RNA polymerases"/>
    <property type="match status" value="1"/>
</dbReference>
<dbReference type="InterPro" id="IPR005135">
    <property type="entry name" value="Endo/exonuclease/phosphatase"/>
</dbReference>
<name>A0AAW2D1G0_9ROSI</name>
<dbReference type="PANTHER" id="PTHR46890">
    <property type="entry name" value="NON-LTR RETROLELEMENT REVERSE TRANSCRIPTASE-LIKE PROTEIN-RELATED"/>
    <property type="match status" value="1"/>
</dbReference>